<comment type="caution">
    <text evidence="6">The sequence shown here is derived from an EMBL/GenBank/DDBJ whole genome shotgun (WGS) entry which is preliminary data.</text>
</comment>
<sequence length="631" mass="71564">MSRCKQARHLKHCPASVVCCSMEWNRFPTIDKDQTLFKNLLQEDGGEESLDVALTLRDQKVLFSSLKMAELYPELSEDPKDTITSGLLELEQEVGAIGGTDPENVENVDISNGEIVGLTQYEREALARGQDDLDLDKFKMWDTIFSKEMKASKTLQSNTGQANSSSSKPPDTSKQAGNKPKEEAVESQEPDDAKESEEARKLEMVNLEKTGFAPWQEGVLERLKAEVDCGSYNMYLVHHGSMLIRFGQMAACTPRDKDFVYGNLEAQTVKTVCTFKVPTSYCGRRAKLADDNIKKEKAQKLVDTSDLGVPVDQLPLTDTINTTLLVALERELKGHAVSQMKALDGLLIDFGTQTYDFGADPFTKKSVLLDLLPEKNMRRLGLYLDVESECVSSRHNKSNSSFSFSCNLFFRRDEFASHFKNVHSDMQTCLGGWFQQRCPLSYLGCTFLQNRFRTAGQRSQVIYCKHMKTFAIKPLVDDTLYEGVRPNLSRSHRGKSKDSLSNLPLEVLQHIAGFLDSFSLCQLSQVSSLMRDICALLLQERGMVHLYWEKKTYSHGGTSWRCRKKVWNFSSLFSPVRQWTLHDISSMSQHLKVCPFNIPELKMDPFQLPSVYDHEKGQKKKESLLNLRKRL</sequence>
<feature type="region of interest" description="Disordered" evidence="4">
    <location>
        <begin position="152"/>
        <end position="198"/>
    </location>
</feature>
<dbReference type="Pfam" id="PF15965">
    <property type="entry name" value="zf-TRAF_2"/>
    <property type="match status" value="1"/>
</dbReference>
<evidence type="ECO:0000313" key="6">
    <source>
        <dbReference type="EMBL" id="KAG8544470.1"/>
    </source>
</evidence>
<accession>A0AAV6ZB36</accession>
<dbReference type="InterPro" id="IPR036047">
    <property type="entry name" value="F-box-like_dom_sf"/>
</dbReference>
<dbReference type="GO" id="GO:0005737">
    <property type="term" value="C:cytoplasm"/>
    <property type="evidence" value="ECO:0007669"/>
    <property type="project" value="TreeGrafter"/>
</dbReference>
<dbReference type="AlphaFoldDB" id="A0AAV6ZB36"/>
<dbReference type="Proteomes" id="UP000824782">
    <property type="component" value="Unassembled WGS sequence"/>
</dbReference>
<dbReference type="PANTHER" id="PTHR15933:SF1">
    <property type="entry name" value="F-BOX ONLY PROTEIN 40"/>
    <property type="match status" value="1"/>
</dbReference>
<keyword evidence="2" id="KW-0863">Zinc-finger</keyword>
<keyword evidence="1" id="KW-0479">Metal-binding</keyword>
<organism evidence="6 7">
    <name type="scientific">Engystomops pustulosus</name>
    <name type="common">Tungara frog</name>
    <name type="synonym">Physalaemus pustulosus</name>
    <dbReference type="NCBI Taxonomy" id="76066"/>
    <lineage>
        <taxon>Eukaryota</taxon>
        <taxon>Metazoa</taxon>
        <taxon>Chordata</taxon>
        <taxon>Craniata</taxon>
        <taxon>Vertebrata</taxon>
        <taxon>Euteleostomi</taxon>
        <taxon>Amphibia</taxon>
        <taxon>Batrachia</taxon>
        <taxon>Anura</taxon>
        <taxon>Neobatrachia</taxon>
        <taxon>Hyloidea</taxon>
        <taxon>Leptodactylidae</taxon>
        <taxon>Leiuperinae</taxon>
        <taxon>Engystomops</taxon>
    </lineage>
</organism>
<evidence type="ECO:0000256" key="1">
    <source>
        <dbReference type="ARBA" id="ARBA00022723"/>
    </source>
</evidence>
<dbReference type="InterPro" id="IPR001810">
    <property type="entry name" value="F-box_dom"/>
</dbReference>
<evidence type="ECO:0000256" key="4">
    <source>
        <dbReference type="SAM" id="MobiDB-lite"/>
    </source>
</evidence>
<dbReference type="SUPFAM" id="SSF81383">
    <property type="entry name" value="F-box domain"/>
    <property type="match status" value="1"/>
</dbReference>
<dbReference type="GO" id="GO:0061630">
    <property type="term" value="F:ubiquitin protein ligase activity"/>
    <property type="evidence" value="ECO:0007669"/>
    <property type="project" value="InterPro"/>
</dbReference>
<dbReference type="Pfam" id="PF15966">
    <property type="entry name" value="F-box_4"/>
    <property type="match status" value="1"/>
</dbReference>
<protein>
    <recommendedName>
        <fullName evidence="5">F-box domain-containing protein</fullName>
    </recommendedName>
</protein>
<evidence type="ECO:0000256" key="2">
    <source>
        <dbReference type="ARBA" id="ARBA00022771"/>
    </source>
</evidence>
<evidence type="ECO:0000256" key="3">
    <source>
        <dbReference type="ARBA" id="ARBA00022833"/>
    </source>
</evidence>
<dbReference type="PANTHER" id="PTHR15933">
    <property type="entry name" value="PROTEIN CBG16327"/>
    <property type="match status" value="1"/>
</dbReference>
<reference evidence="6" key="1">
    <citation type="thesis" date="2020" institute="ProQuest LLC" country="789 East Eisenhower Parkway, Ann Arbor, MI, USA">
        <title>Comparative Genomics and Chromosome Evolution.</title>
        <authorList>
            <person name="Mudd A.B."/>
        </authorList>
    </citation>
    <scope>NUCLEOTIDE SEQUENCE</scope>
    <source>
        <strain evidence="6">237g6f4</strain>
        <tissue evidence="6">Blood</tissue>
    </source>
</reference>
<dbReference type="Gene3D" id="1.20.1280.50">
    <property type="match status" value="1"/>
</dbReference>
<dbReference type="CDD" id="cd22175">
    <property type="entry name" value="F-box_FBXO40"/>
    <property type="match status" value="1"/>
</dbReference>
<dbReference type="InterPro" id="IPR001293">
    <property type="entry name" value="Znf_TRAF"/>
</dbReference>
<evidence type="ECO:0000313" key="7">
    <source>
        <dbReference type="Proteomes" id="UP000824782"/>
    </source>
</evidence>
<gene>
    <name evidence="6" type="ORF">GDO81_022439</name>
</gene>
<keyword evidence="7" id="KW-1185">Reference proteome</keyword>
<name>A0AAV6ZB36_ENGPU</name>
<proteinExistence type="predicted"/>
<feature type="compositionally biased region" description="Polar residues" evidence="4">
    <location>
        <begin position="153"/>
        <end position="176"/>
    </location>
</feature>
<dbReference type="GO" id="GO:0008270">
    <property type="term" value="F:zinc ion binding"/>
    <property type="evidence" value="ECO:0007669"/>
    <property type="project" value="UniProtKB-KW"/>
</dbReference>
<evidence type="ECO:0000259" key="5">
    <source>
        <dbReference type="PROSITE" id="PS50181"/>
    </source>
</evidence>
<dbReference type="PROSITE" id="PS50181">
    <property type="entry name" value="FBOX"/>
    <property type="match status" value="1"/>
</dbReference>
<feature type="domain" description="F-box" evidence="5">
    <location>
        <begin position="497"/>
        <end position="551"/>
    </location>
</feature>
<dbReference type="EMBL" id="WNYA01002246">
    <property type="protein sequence ID" value="KAG8544470.1"/>
    <property type="molecule type" value="Genomic_DNA"/>
</dbReference>
<keyword evidence="3" id="KW-0862">Zinc</keyword>
<dbReference type="InterPro" id="IPR031890">
    <property type="entry name" value="Fbxo30/Fbxo40"/>
</dbReference>